<keyword evidence="2" id="KW-1185">Reference proteome</keyword>
<dbReference type="Proteomes" id="UP000789572">
    <property type="component" value="Unassembled WGS sequence"/>
</dbReference>
<protein>
    <submittedName>
        <fullName evidence="1">6124_t:CDS:1</fullName>
    </submittedName>
</protein>
<proteinExistence type="predicted"/>
<feature type="non-terminal residue" evidence="1">
    <location>
        <position position="1"/>
    </location>
</feature>
<accession>A0A9N9A0G5</accession>
<evidence type="ECO:0000313" key="2">
    <source>
        <dbReference type="Proteomes" id="UP000789572"/>
    </source>
</evidence>
<sequence>EHHTVMTRQQKKLIRYKQRRVIRRTAGEYEVDETRSVITKACFTDTQTVGSRESDAL</sequence>
<dbReference type="AlphaFoldDB" id="A0A9N9A0G5"/>
<evidence type="ECO:0000313" key="1">
    <source>
        <dbReference type="EMBL" id="CAG8513403.1"/>
    </source>
</evidence>
<dbReference type="EMBL" id="CAJVPJ010000337">
    <property type="protein sequence ID" value="CAG8513403.1"/>
    <property type="molecule type" value="Genomic_DNA"/>
</dbReference>
<reference evidence="1" key="1">
    <citation type="submission" date="2021-06" db="EMBL/GenBank/DDBJ databases">
        <authorList>
            <person name="Kallberg Y."/>
            <person name="Tangrot J."/>
            <person name="Rosling A."/>
        </authorList>
    </citation>
    <scope>NUCLEOTIDE SEQUENCE</scope>
    <source>
        <strain evidence="1">IA702</strain>
    </source>
</reference>
<name>A0A9N9A0G5_9GLOM</name>
<comment type="caution">
    <text evidence="1">The sequence shown here is derived from an EMBL/GenBank/DDBJ whole genome shotgun (WGS) entry which is preliminary data.</text>
</comment>
<organism evidence="1 2">
    <name type="scientific">Paraglomus occultum</name>
    <dbReference type="NCBI Taxonomy" id="144539"/>
    <lineage>
        <taxon>Eukaryota</taxon>
        <taxon>Fungi</taxon>
        <taxon>Fungi incertae sedis</taxon>
        <taxon>Mucoromycota</taxon>
        <taxon>Glomeromycotina</taxon>
        <taxon>Glomeromycetes</taxon>
        <taxon>Paraglomerales</taxon>
        <taxon>Paraglomeraceae</taxon>
        <taxon>Paraglomus</taxon>
    </lineage>
</organism>
<gene>
    <name evidence="1" type="ORF">POCULU_LOCUS3190</name>
</gene>